<evidence type="ECO:0000256" key="1">
    <source>
        <dbReference type="SAM" id="MobiDB-lite"/>
    </source>
</evidence>
<organism evidence="2 3">
    <name type="scientific">Malus domestica</name>
    <name type="common">Apple</name>
    <name type="synonym">Pyrus malus</name>
    <dbReference type="NCBI Taxonomy" id="3750"/>
    <lineage>
        <taxon>Eukaryota</taxon>
        <taxon>Viridiplantae</taxon>
        <taxon>Streptophyta</taxon>
        <taxon>Embryophyta</taxon>
        <taxon>Tracheophyta</taxon>
        <taxon>Spermatophyta</taxon>
        <taxon>Magnoliopsida</taxon>
        <taxon>eudicotyledons</taxon>
        <taxon>Gunneridae</taxon>
        <taxon>Pentapetalae</taxon>
        <taxon>rosids</taxon>
        <taxon>fabids</taxon>
        <taxon>Rosales</taxon>
        <taxon>Rosaceae</taxon>
        <taxon>Amygdaloideae</taxon>
        <taxon>Maleae</taxon>
        <taxon>Malus</taxon>
    </lineage>
</organism>
<sequence length="122" mass="13819">MFKSTSMFNNSRSSAHSSRFAEENDSSRPLVMSPEPLRWASTAHNDNFITIADKTTTIVMAYEFFHFMGMAGDCNPKLTGVGSKKNRVHDDDDAEADRHKRKNGMYVDVVNDLKLEMPILML</sequence>
<feature type="region of interest" description="Disordered" evidence="1">
    <location>
        <begin position="1"/>
        <end position="32"/>
    </location>
</feature>
<keyword evidence="3" id="KW-1185">Reference proteome</keyword>
<reference evidence="2 3" key="1">
    <citation type="submission" date="2018-10" db="EMBL/GenBank/DDBJ databases">
        <title>A high-quality apple genome assembly.</title>
        <authorList>
            <person name="Hu J."/>
        </authorList>
    </citation>
    <scope>NUCLEOTIDE SEQUENCE [LARGE SCALE GENOMIC DNA]</scope>
    <source>
        <strain evidence="3">cv. HFTH1</strain>
        <tissue evidence="2">Young leaf</tissue>
    </source>
</reference>
<name>A0A498IIC9_MALDO</name>
<protein>
    <submittedName>
        <fullName evidence="2">Uncharacterized protein</fullName>
    </submittedName>
</protein>
<evidence type="ECO:0000313" key="3">
    <source>
        <dbReference type="Proteomes" id="UP000290289"/>
    </source>
</evidence>
<proteinExistence type="predicted"/>
<gene>
    <name evidence="2" type="ORF">DVH24_005155</name>
</gene>
<feature type="region of interest" description="Disordered" evidence="1">
    <location>
        <begin position="80"/>
        <end position="99"/>
    </location>
</feature>
<feature type="compositionally biased region" description="Polar residues" evidence="1">
    <location>
        <begin position="1"/>
        <end position="17"/>
    </location>
</feature>
<dbReference type="EMBL" id="RDQH01000338">
    <property type="protein sequence ID" value="RXH81241.1"/>
    <property type="molecule type" value="Genomic_DNA"/>
</dbReference>
<accession>A0A498IIC9</accession>
<dbReference type="Proteomes" id="UP000290289">
    <property type="component" value="Chromosome 12"/>
</dbReference>
<dbReference type="AlphaFoldDB" id="A0A498IIC9"/>
<comment type="caution">
    <text evidence="2">The sequence shown here is derived from an EMBL/GenBank/DDBJ whole genome shotgun (WGS) entry which is preliminary data.</text>
</comment>
<evidence type="ECO:0000313" key="2">
    <source>
        <dbReference type="EMBL" id="RXH81241.1"/>
    </source>
</evidence>